<reference evidence="7" key="3">
    <citation type="submission" date="2015-02" db="UniProtKB">
        <authorList>
            <consortium name="EnsemblProtists"/>
        </authorList>
    </citation>
    <scope>IDENTIFICATION</scope>
    <source>
        <strain evidence="7">DAOM BR144</strain>
    </source>
</reference>
<dbReference type="PROSITE" id="PS50178">
    <property type="entry name" value="ZF_FYVE"/>
    <property type="match status" value="1"/>
</dbReference>
<dbReference type="Gene3D" id="3.30.40.10">
    <property type="entry name" value="Zinc/RING finger domain, C3HC4 (zinc finger)"/>
    <property type="match status" value="1"/>
</dbReference>
<dbReference type="SUPFAM" id="SSF57903">
    <property type="entry name" value="FYVE/PHD zinc finger"/>
    <property type="match status" value="1"/>
</dbReference>
<dbReference type="PANTHER" id="PTHR13510">
    <property type="entry name" value="FYVE-FINGER-CONTAINING RAB5 EFFECTOR PROTEIN RABENOSYN-5-RELATED"/>
    <property type="match status" value="1"/>
</dbReference>
<dbReference type="Gene3D" id="3.30.530.20">
    <property type="match status" value="1"/>
</dbReference>
<dbReference type="eggNOG" id="ENOG502RUTD">
    <property type="taxonomic scope" value="Eukaryota"/>
</dbReference>
<accession>K3WAT8</accession>
<dbReference type="InterPro" id="IPR011011">
    <property type="entry name" value="Znf_FYVE_PHD"/>
</dbReference>
<evidence type="ECO:0000259" key="6">
    <source>
        <dbReference type="PROSITE" id="PS50178"/>
    </source>
</evidence>
<dbReference type="InterPro" id="IPR052727">
    <property type="entry name" value="Rab4/Rab5_effector"/>
</dbReference>
<dbReference type="SMART" id="SM00064">
    <property type="entry name" value="FYVE"/>
    <property type="match status" value="1"/>
</dbReference>
<protein>
    <recommendedName>
        <fullName evidence="6">FYVE-type domain-containing protein</fullName>
    </recommendedName>
</protein>
<dbReference type="InParanoid" id="K3WAT8"/>
<dbReference type="Proteomes" id="UP000019132">
    <property type="component" value="Unassembled WGS sequence"/>
</dbReference>
<keyword evidence="3" id="KW-0862">Zinc</keyword>
<keyword evidence="8" id="KW-1185">Reference proteome</keyword>
<keyword evidence="2 4" id="KW-0863">Zinc-finger</keyword>
<dbReference type="EnsemblProtists" id="PYU1_T002079">
    <property type="protein sequence ID" value="PYU1_T002079"/>
    <property type="gene ID" value="PYU1_G002077"/>
</dbReference>
<keyword evidence="1" id="KW-0479">Metal-binding</keyword>
<dbReference type="Pfam" id="PF01363">
    <property type="entry name" value="FYVE"/>
    <property type="match status" value="1"/>
</dbReference>
<dbReference type="InterPro" id="IPR000306">
    <property type="entry name" value="Znf_FYVE"/>
</dbReference>
<dbReference type="InterPro" id="IPR017455">
    <property type="entry name" value="Znf_FYVE-rel"/>
</dbReference>
<evidence type="ECO:0000256" key="2">
    <source>
        <dbReference type="ARBA" id="ARBA00022771"/>
    </source>
</evidence>
<name>K3WAT8_GLOUD</name>
<dbReference type="GO" id="GO:0008270">
    <property type="term" value="F:zinc ion binding"/>
    <property type="evidence" value="ECO:0007669"/>
    <property type="project" value="UniProtKB-KW"/>
</dbReference>
<sequence length="542" mass="61060">MRLAKKSKGLRFPLPEGFFPQIKLTPEQVDQYAEQMEDIVSNALVEYNRHEAMGERPVYAEPWKWMCSVEDLTAIQHQAPSTSNSNSSSSSAATKFRIFGRIKGDYRHQMDFYYAETSKELFEWNQIMFGTCVDAAVLANIHTASSGKSHMYMGFKWVCLNPGRILTRKRDRCYLEYMAFTKDFHGRDVGIRVNVPIVIPECPDLSDRLNVKRMNTTTVMIVREAENDKGSTDFFMLGEHEISGSYVNSAYYKSIMNTMKDMAVFVDSRRISQKGFRDREDWVPRVLRNACAICQRNFSATRRHHHCRLCGEVICGSCVIVRKAPSVGTPSSASSKKTFTSVKTKICFKCVTHIRESDSASVDFAASQMTFKLDDDDQDGVNNQRVALSRTTSEVSELDDEATGWGWDAPSEQRRSSMCSDTRSSTCSTASMSGSSSFDKISFATKLDVIEDQREEGELIDFSKDLECLEEVTEVIDTKQMKPLSATLLEPPALSSRSMRFLSEPVHAASPNGLRAIDQCLAEQEQLLRQMVLAASTVSTRS</sequence>
<evidence type="ECO:0000256" key="3">
    <source>
        <dbReference type="ARBA" id="ARBA00022833"/>
    </source>
</evidence>
<evidence type="ECO:0000313" key="8">
    <source>
        <dbReference type="Proteomes" id="UP000019132"/>
    </source>
</evidence>
<evidence type="ECO:0000256" key="5">
    <source>
        <dbReference type="SAM" id="MobiDB-lite"/>
    </source>
</evidence>
<evidence type="ECO:0000256" key="4">
    <source>
        <dbReference type="PROSITE-ProRule" id="PRU00091"/>
    </source>
</evidence>
<organism evidence="7 8">
    <name type="scientific">Globisporangium ultimum (strain ATCC 200006 / CBS 805.95 / DAOM BR144)</name>
    <name type="common">Pythium ultimum</name>
    <dbReference type="NCBI Taxonomy" id="431595"/>
    <lineage>
        <taxon>Eukaryota</taxon>
        <taxon>Sar</taxon>
        <taxon>Stramenopiles</taxon>
        <taxon>Oomycota</taxon>
        <taxon>Peronosporomycetes</taxon>
        <taxon>Pythiales</taxon>
        <taxon>Pythiaceae</taxon>
        <taxon>Globisporangium</taxon>
    </lineage>
</organism>
<dbReference type="VEuPathDB" id="FungiDB:PYU1_G002077"/>
<evidence type="ECO:0000313" key="7">
    <source>
        <dbReference type="EnsemblProtists" id="PYU1_T002079"/>
    </source>
</evidence>
<dbReference type="STRING" id="431595.K3WAT8"/>
<evidence type="ECO:0000256" key="1">
    <source>
        <dbReference type="ARBA" id="ARBA00022723"/>
    </source>
</evidence>
<feature type="domain" description="FYVE-type" evidence="6">
    <location>
        <begin position="291"/>
        <end position="355"/>
    </location>
</feature>
<reference evidence="8" key="2">
    <citation type="submission" date="2010-04" db="EMBL/GenBank/DDBJ databases">
        <authorList>
            <person name="Buell R."/>
            <person name="Hamilton J."/>
            <person name="Hostetler J."/>
        </authorList>
    </citation>
    <scope>NUCLEOTIDE SEQUENCE [LARGE SCALE GENOMIC DNA]</scope>
    <source>
        <strain evidence="8">DAOM:BR144</strain>
    </source>
</reference>
<dbReference type="AlphaFoldDB" id="K3WAT8"/>
<feature type="region of interest" description="Disordered" evidence="5">
    <location>
        <begin position="399"/>
        <end position="421"/>
    </location>
</feature>
<dbReference type="EMBL" id="GL376634">
    <property type="status" value="NOT_ANNOTATED_CDS"/>
    <property type="molecule type" value="Genomic_DNA"/>
</dbReference>
<dbReference type="OMA" id="EQMEDIV"/>
<dbReference type="PANTHER" id="PTHR13510:SF44">
    <property type="entry name" value="RABENOSYN-5"/>
    <property type="match status" value="1"/>
</dbReference>
<proteinExistence type="predicted"/>
<dbReference type="HOGENOM" id="CLU_020240_1_0_1"/>
<dbReference type="InterPro" id="IPR013083">
    <property type="entry name" value="Znf_RING/FYVE/PHD"/>
</dbReference>
<dbReference type="InterPro" id="IPR023393">
    <property type="entry name" value="START-like_dom_sf"/>
</dbReference>
<reference evidence="8" key="1">
    <citation type="journal article" date="2010" name="Genome Biol.">
        <title>Genome sequence of the necrotrophic plant pathogen Pythium ultimum reveals original pathogenicity mechanisms and effector repertoire.</title>
        <authorList>
            <person name="Levesque C.A."/>
            <person name="Brouwer H."/>
            <person name="Cano L."/>
            <person name="Hamilton J.P."/>
            <person name="Holt C."/>
            <person name="Huitema E."/>
            <person name="Raffaele S."/>
            <person name="Robideau G.P."/>
            <person name="Thines M."/>
            <person name="Win J."/>
            <person name="Zerillo M.M."/>
            <person name="Beakes G.W."/>
            <person name="Boore J.L."/>
            <person name="Busam D."/>
            <person name="Dumas B."/>
            <person name="Ferriera S."/>
            <person name="Fuerstenberg S.I."/>
            <person name="Gachon C.M."/>
            <person name="Gaulin E."/>
            <person name="Govers F."/>
            <person name="Grenville-Briggs L."/>
            <person name="Horner N."/>
            <person name="Hostetler J."/>
            <person name="Jiang R.H."/>
            <person name="Johnson J."/>
            <person name="Krajaejun T."/>
            <person name="Lin H."/>
            <person name="Meijer H.J."/>
            <person name="Moore B."/>
            <person name="Morris P."/>
            <person name="Phuntmart V."/>
            <person name="Puiu D."/>
            <person name="Shetty J."/>
            <person name="Stajich J.E."/>
            <person name="Tripathy S."/>
            <person name="Wawra S."/>
            <person name="van West P."/>
            <person name="Whitty B.R."/>
            <person name="Coutinho P.M."/>
            <person name="Henrissat B."/>
            <person name="Martin F."/>
            <person name="Thomas P.D."/>
            <person name="Tyler B.M."/>
            <person name="De Vries R.P."/>
            <person name="Kamoun S."/>
            <person name="Yandell M."/>
            <person name="Tisserat N."/>
            <person name="Buell C.R."/>
        </authorList>
    </citation>
    <scope>NUCLEOTIDE SEQUENCE</scope>
    <source>
        <strain evidence="8">DAOM:BR144</strain>
    </source>
</reference>